<proteinExistence type="predicted"/>
<accession>A0A3D5Q938</accession>
<dbReference type="Proteomes" id="UP000262325">
    <property type="component" value="Unassembled WGS sequence"/>
</dbReference>
<comment type="caution">
    <text evidence="1">The sequence shown here is derived from an EMBL/GenBank/DDBJ whole genome shotgun (WGS) entry which is preliminary data.</text>
</comment>
<gene>
    <name evidence="1" type="ORF">DHM44_00635</name>
</gene>
<dbReference type="EMBL" id="DPPF01000013">
    <property type="protein sequence ID" value="HCW92170.1"/>
    <property type="molecule type" value="Genomic_DNA"/>
</dbReference>
<sequence length="167" mass="18936">MEMIKNFIFFLAFYMIISGFAYANGNIFPEKMGGFEKVSITRGSEAIKSVKMLHRGSEIQLNDAVVAKYAGGSGKKMIIWASESSSVKEAEKLISRMNEKMPSSKMYRNFKSLKVNGCEVYSVDGMGMKNYYFVKEKWNYWLAVKADNSRVVLIDFMSNLADCKSSE</sequence>
<evidence type="ECO:0000313" key="2">
    <source>
        <dbReference type="Proteomes" id="UP000262325"/>
    </source>
</evidence>
<organism evidence="1 2">
    <name type="scientific">Flexistipes sinusarabici</name>
    <dbReference type="NCBI Taxonomy" id="2352"/>
    <lineage>
        <taxon>Bacteria</taxon>
        <taxon>Pseudomonadati</taxon>
        <taxon>Deferribacterota</taxon>
        <taxon>Deferribacteres</taxon>
        <taxon>Deferribacterales</taxon>
        <taxon>Flexistipitaceae</taxon>
        <taxon>Flexistipes</taxon>
    </lineage>
</organism>
<protein>
    <submittedName>
        <fullName evidence="1">Uncharacterized protein</fullName>
    </submittedName>
</protein>
<dbReference type="AlphaFoldDB" id="A0A3D5Q938"/>
<reference evidence="1 2" key="1">
    <citation type="journal article" date="2018" name="Nat. Biotechnol.">
        <title>A standardized bacterial taxonomy based on genome phylogeny substantially revises the tree of life.</title>
        <authorList>
            <person name="Parks D.H."/>
            <person name="Chuvochina M."/>
            <person name="Waite D.W."/>
            <person name="Rinke C."/>
            <person name="Skarshewski A."/>
            <person name="Chaumeil P.A."/>
            <person name="Hugenholtz P."/>
        </authorList>
    </citation>
    <scope>NUCLEOTIDE SEQUENCE [LARGE SCALE GENOMIC DNA]</scope>
    <source>
        <strain evidence="1">UBA8672</strain>
    </source>
</reference>
<name>A0A3D5Q938_FLESI</name>
<evidence type="ECO:0000313" key="1">
    <source>
        <dbReference type="EMBL" id="HCW92170.1"/>
    </source>
</evidence>